<evidence type="ECO:0000313" key="3">
    <source>
        <dbReference type="Proteomes" id="UP000179179"/>
    </source>
</evidence>
<feature type="region of interest" description="Disordered" evidence="1">
    <location>
        <begin position="243"/>
        <end position="306"/>
    </location>
</feature>
<proteinExistence type="predicted"/>
<keyword evidence="3" id="KW-1185">Reference proteome</keyword>
<feature type="compositionally biased region" description="Polar residues" evidence="1">
    <location>
        <begin position="254"/>
        <end position="271"/>
    </location>
</feature>
<dbReference type="OrthoDB" id="5380370at2759"/>
<sequence length="486" mass="56040">MRGKAHEELSFESLPPALQRKFFSNVERLRLAQDDRWDGFHYQRRLARVPRRLPFCTLQSRSYPPSAVKSINRNKRCHPHKSFSPNTTKKLRKADSLQLAHLAVHIDSRCFHSLPPKIQQKLFSKEERSWFHRTQFEARFFDAAREAPYPLEKASRSQHQCPEIQSDRNSVATSQSSTIYFDFSDSDSSSDNDMDNSLYGNFRWFEKDGDLDLRLDEYHAHGAKPMPNLPPQRRLSLRTAVSFNSGVSGRKPTSAVSRQKAQPLRRSSTFPTAPMNITARNSSSRPSPSQSQAHVPRSSISSIDPSAQYYQDPEARLKLRLYLASPQNFDEAVEFGFPALKNERKSMPVERAPAEIETKPQTFIGTFLDNEDTSVSDEWCEKRMHVPRHSYVMQNSRSSHLGCLDPRHQSWLLLPRPGNKQHPGSDREMTLKMTLTRPDLRTTVPPPRVDPLKLPLEDSGSHLWGSSEDEQGLMRKMWRKFRKQKC</sequence>
<name>A0A1F7ZLV1_9EURO</name>
<dbReference type="AlphaFoldDB" id="A0A1F7ZLV1"/>
<organism evidence="2 3">
    <name type="scientific">Aspergillus bombycis</name>
    <dbReference type="NCBI Taxonomy" id="109264"/>
    <lineage>
        <taxon>Eukaryota</taxon>
        <taxon>Fungi</taxon>
        <taxon>Dikarya</taxon>
        <taxon>Ascomycota</taxon>
        <taxon>Pezizomycotina</taxon>
        <taxon>Eurotiomycetes</taxon>
        <taxon>Eurotiomycetidae</taxon>
        <taxon>Eurotiales</taxon>
        <taxon>Aspergillaceae</taxon>
        <taxon>Aspergillus</taxon>
    </lineage>
</organism>
<evidence type="ECO:0000256" key="1">
    <source>
        <dbReference type="SAM" id="MobiDB-lite"/>
    </source>
</evidence>
<reference evidence="2 3" key="1">
    <citation type="journal article" date="2016" name="Genome Biol. Evol.">
        <title>Draft genome sequence of an aflatoxigenic Aspergillus species, A. bombycis.</title>
        <authorList>
            <person name="Moore G.G."/>
            <person name="Mack B.M."/>
            <person name="Beltz S.B."/>
            <person name="Gilbert M.K."/>
        </authorList>
    </citation>
    <scope>NUCLEOTIDE SEQUENCE [LARGE SCALE GENOMIC DNA]</scope>
    <source>
        <strain evidence="3">NRRL 26010</strain>
    </source>
</reference>
<gene>
    <name evidence="2" type="ORF">ABOM_011663</name>
</gene>
<comment type="caution">
    <text evidence="2">The sequence shown here is derived from an EMBL/GenBank/DDBJ whole genome shotgun (WGS) entry which is preliminary data.</text>
</comment>
<accession>A0A1F7ZLV1</accession>
<protein>
    <submittedName>
        <fullName evidence="2">Putative vacuolar protein sorting protein</fullName>
    </submittedName>
</protein>
<dbReference type="RefSeq" id="XP_022383722.1">
    <property type="nucleotide sequence ID" value="XM_022538791.1"/>
</dbReference>
<dbReference type="Proteomes" id="UP000179179">
    <property type="component" value="Unassembled WGS sequence"/>
</dbReference>
<feature type="compositionally biased region" description="Low complexity" evidence="1">
    <location>
        <begin position="282"/>
        <end position="292"/>
    </location>
</feature>
<dbReference type="GeneID" id="34455053"/>
<evidence type="ECO:0000313" key="2">
    <source>
        <dbReference type="EMBL" id="OGM40005.1"/>
    </source>
</evidence>
<dbReference type="EMBL" id="LYCR01000165">
    <property type="protein sequence ID" value="OGM40005.1"/>
    <property type="molecule type" value="Genomic_DNA"/>
</dbReference>